<evidence type="ECO:0000256" key="11">
    <source>
        <dbReference type="SAM" id="Phobius"/>
    </source>
</evidence>
<dbReference type="Gene3D" id="3.30.70.3040">
    <property type="match status" value="1"/>
</dbReference>
<evidence type="ECO:0000256" key="4">
    <source>
        <dbReference type="ARBA" id="ARBA00022475"/>
    </source>
</evidence>
<name>A0A1F6CMM0_9BACT</name>
<feature type="transmembrane region" description="Helical" evidence="11">
    <location>
        <begin position="21"/>
        <end position="44"/>
    </location>
</feature>
<comment type="subcellular location">
    <subcellularLocation>
        <location evidence="1">Cell membrane</location>
        <topology evidence="1">Multi-pass membrane protein</topology>
    </subcellularLocation>
</comment>
<dbReference type="GO" id="GO:0005886">
    <property type="term" value="C:plasma membrane"/>
    <property type="evidence" value="ECO:0007669"/>
    <property type="project" value="UniProtKB-SubCell"/>
</dbReference>
<evidence type="ECO:0000313" key="14">
    <source>
        <dbReference type="EMBL" id="OGG50375.1"/>
    </source>
</evidence>
<dbReference type="InterPro" id="IPR004513">
    <property type="entry name" value="FtsX"/>
</dbReference>
<feature type="domain" description="ABC3 transporter permease C-terminal" evidence="12">
    <location>
        <begin position="191"/>
        <end position="314"/>
    </location>
</feature>
<evidence type="ECO:0000256" key="7">
    <source>
        <dbReference type="ARBA" id="ARBA00022989"/>
    </source>
</evidence>
<feature type="domain" description="FtsX extracellular" evidence="13">
    <location>
        <begin position="60"/>
        <end position="150"/>
    </location>
</feature>
<keyword evidence="8 10" id="KW-0472">Membrane</keyword>
<evidence type="ECO:0000256" key="5">
    <source>
        <dbReference type="ARBA" id="ARBA00022618"/>
    </source>
</evidence>
<comment type="similarity">
    <text evidence="2 10">Belongs to the ABC-4 integral membrane protein family. FtsX subfamily.</text>
</comment>
<sequence>MSLWTTVKRIARYGLVGFVRNGFVSLSAILMMTIMLFMLVNIMISNAAMRATLQDLTNKVDVSVYFRTNATEDQIEQVQRSLEALPEVASVAYVSRDQALADFRERHKNDQLIIGSLDELGGNPLGASLEVRAKQTSQYEGIAKYLQAQQDAQSDAGAAIDKVNFYQNKTAIDRLTSIIDTSQRNGIAKTIFLAISALLIVLNTIRLAIYTARDEIGVMNLVGAGQWYVRGPFMVAGVLYGIVSSIAVLALLFPILLYYPVLIGLDPTTELLFGSFNSFDYYTAHFLLFFLVLVGTGIALGALSSYLAVRRYLRT</sequence>
<gene>
    <name evidence="14" type="ORF">A2704_05535</name>
</gene>
<evidence type="ECO:0000256" key="9">
    <source>
        <dbReference type="ARBA" id="ARBA00023306"/>
    </source>
</evidence>
<dbReference type="PIRSF" id="PIRSF003097">
    <property type="entry name" value="FtsX"/>
    <property type="match status" value="1"/>
</dbReference>
<proteinExistence type="inferred from homology"/>
<evidence type="ECO:0000256" key="8">
    <source>
        <dbReference type="ARBA" id="ARBA00023136"/>
    </source>
</evidence>
<dbReference type="PANTHER" id="PTHR47755:SF1">
    <property type="entry name" value="CELL DIVISION PROTEIN FTSX"/>
    <property type="match status" value="1"/>
</dbReference>
<feature type="transmembrane region" description="Helical" evidence="11">
    <location>
        <begin position="191"/>
        <end position="212"/>
    </location>
</feature>
<dbReference type="PANTHER" id="PTHR47755">
    <property type="entry name" value="CELL DIVISION PROTEIN FTSX"/>
    <property type="match status" value="1"/>
</dbReference>
<dbReference type="InterPro" id="IPR040690">
    <property type="entry name" value="FtsX_ECD"/>
</dbReference>
<reference evidence="14 15" key="1">
    <citation type="journal article" date="2016" name="Nat. Commun.">
        <title>Thousands of microbial genomes shed light on interconnected biogeochemical processes in an aquifer system.</title>
        <authorList>
            <person name="Anantharaman K."/>
            <person name="Brown C.T."/>
            <person name="Hug L.A."/>
            <person name="Sharon I."/>
            <person name="Castelle C.J."/>
            <person name="Probst A.J."/>
            <person name="Thomas B.C."/>
            <person name="Singh A."/>
            <person name="Wilkins M.J."/>
            <person name="Karaoz U."/>
            <person name="Brodie E.L."/>
            <person name="Williams K.H."/>
            <person name="Hubbard S.S."/>
            <person name="Banfield J.F."/>
        </authorList>
    </citation>
    <scope>NUCLEOTIDE SEQUENCE [LARGE SCALE GENOMIC DNA]</scope>
</reference>
<dbReference type="Proteomes" id="UP000176445">
    <property type="component" value="Unassembled WGS sequence"/>
</dbReference>
<feature type="transmembrane region" description="Helical" evidence="11">
    <location>
        <begin position="281"/>
        <end position="309"/>
    </location>
</feature>
<protein>
    <recommendedName>
        <fullName evidence="3 10">Cell division protein FtsX</fullName>
    </recommendedName>
</protein>
<comment type="caution">
    <text evidence="14">The sequence shown here is derived from an EMBL/GenBank/DDBJ whole genome shotgun (WGS) entry which is preliminary data.</text>
</comment>
<dbReference type="AlphaFoldDB" id="A0A1F6CMM0"/>
<keyword evidence="5 10" id="KW-0132">Cell division</keyword>
<dbReference type="EMBL" id="MFKW01000052">
    <property type="protein sequence ID" value="OGG50375.1"/>
    <property type="molecule type" value="Genomic_DNA"/>
</dbReference>
<keyword evidence="9 10" id="KW-0131">Cell cycle</keyword>
<dbReference type="Pfam" id="PF02687">
    <property type="entry name" value="FtsX"/>
    <property type="match status" value="1"/>
</dbReference>
<feature type="transmembrane region" description="Helical" evidence="11">
    <location>
        <begin position="233"/>
        <end position="261"/>
    </location>
</feature>
<evidence type="ECO:0000259" key="13">
    <source>
        <dbReference type="Pfam" id="PF18075"/>
    </source>
</evidence>
<evidence type="ECO:0000256" key="3">
    <source>
        <dbReference type="ARBA" id="ARBA00021907"/>
    </source>
</evidence>
<keyword evidence="7 11" id="KW-1133">Transmembrane helix</keyword>
<evidence type="ECO:0000256" key="6">
    <source>
        <dbReference type="ARBA" id="ARBA00022692"/>
    </source>
</evidence>
<keyword evidence="6 11" id="KW-0812">Transmembrane</keyword>
<evidence type="ECO:0000259" key="12">
    <source>
        <dbReference type="Pfam" id="PF02687"/>
    </source>
</evidence>
<evidence type="ECO:0000256" key="10">
    <source>
        <dbReference type="PIRNR" id="PIRNR003097"/>
    </source>
</evidence>
<organism evidence="14 15">
    <name type="scientific">Candidatus Kaiserbacteria bacterium RIFCSPHIGHO2_01_FULL_54_36b</name>
    <dbReference type="NCBI Taxonomy" id="1798483"/>
    <lineage>
        <taxon>Bacteria</taxon>
        <taxon>Candidatus Kaiseribacteriota</taxon>
    </lineage>
</organism>
<accession>A0A1F6CMM0</accession>
<evidence type="ECO:0000313" key="15">
    <source>
        <dbReference type="Proteomes" id="UP000176445"/>
    </source>
</evidence>
<keyword evidence="4 10" id="KW-1003">Cell membrane</keyword>
<dbReference type="GO" id="GO:0051301">
    <property type="term" value="P:cell division"/>
    <property type="evidence" value="ECO:0007669"/>
    <property type="project" value="UniProtKB-KW"/>
</dbReference>
<evidence type="ECO:0000256" key="1">
    <source>
        <dbReference type="ARBA" id="ARBA00004651"/>
    </source>
</evidence>
<dbReference type="InterPro" id="IPR003838">
    <property type="entry name" value="ABC3_permease_C"/>
</dbReference>
<evidence type="ECO:0000256" key="2">
    <source>
        <dbReference type="ARBA" id="ARBA00007379"/>
    </source>
</evidence>
<dbReference type="Pfam" id="PF18075">
    <property type="entry name" value="FtsX_ECD"/>
    <property type="match status" value="1"/>
</dbReference>